<dbReference type="Pfam" id="PF13302">
    <property type="entry name" value="Acetyltransf_3"/>
    <property type="match status" value="1"/>
</dbReference>
<organism evidence="2 3">
    <name type="scientific">Methylobacterium iners</name>
    <dbReference type="NCBI Taxonomy" id="418707"/>
    <lineage>
        <taxon>Bacteria</taxon>
        <taxon>Pseudomonadati</taxon>
        <taxon>Pseudomonadota</taxon>
        <taxon>Alphaproteobacteria</taxon>
        <taxon>Hyphomicrobiales</taxon>
        <taxon>Methylobacteriaceae</taxon>
        <taxon>Methylobacterium</taxon>
    </lineage>
</organism>
<dbReference type="SUPFAM" id="SSF55729">
    <property type="entry name" value="Acyl-CoA N-acyltransferases (Nat)"/>
    <property type="match status" value="1"/>
</dbReference>
<dbReference type="PANTHER" id="PTHR43415:SF6">
    <property type="entry name" value="SPERMIDINE N(1)-ACETYLTRANSFERASE"/>
    <property type="match status" value="1"/>
</dbReference>
<reference evidence="2" key="1">
    <citation type="journal article" date="2021" name="Front. Microbiol.">
        <title>Comprehensive Comparative Genomics and Phenotyping of Methylobacterium Species.</title>
        <authorList>
            <person name="Alessa O."/>
            <person name="Ogura Y."/>
            <person name="Fujitani Y."/>
            <person name="Takami H."/>
            <person name="Hayashi T."/>
            <person name="Sahin N."/>
            <person name="Tani A."/>
        </authorList>
    </citation>
    <scope>NUCLEOTIDE SEQUENCE</scope>
    <source>
        <strain evidence="2">DSM 19015</strain>
    </source>
</reference>
<comment type="caution">
    <text evidence="2">The sequence shown here is derived from an EMBL/GenBank/DDBJ whole genome shotgun (WGS) entry which is preliminary data.</text>
</comment>
<keyword evidence="3" id="KW-1185">Reference proteome</keyword>
<accession>A0ABQ4RVX7</accession>
<dbReference type="Proteomes" id="UP001055125">
    <property type="component" value="Unassembled WGS sequence"/>
</dbReference>
<feature type="domain" description="N-acetyltransferase" evidence="1">
    <location>
        <begin position="19"/>
        <end position="180"/>
    </location>
</feature>
<dbReference type="InterPro" id="IPR016181">
    <property type="entry name" value="Acyl_CoA_acyltransferase"/>
</dbReference>
<dbReference type="InterPro" id="IPR000182">
    <property type="entry name" value="GNAT_dom"/>
</dbReference>
<dbReference type="PROSITE" id="PS51186">
    <property type="entry name" value="GNAT"/>
    <property type="match status" value="1"/>
</dbReference>
<evidence type="ECO:0000313" key="3">
    <source>
        <dbReference type="Proteomes" id="UP001055125"/>
    </source>
</evidence>
<evidence type="ECO:0000259" key="1">
    <source>
        <dbReference type="PROSITE" id="PS51186"/>
    </source>
</evidence>
<dbReference type="PANTHER" id="PTHR43415">
    <property type="entry name" value="SPERMIDINE N(1)-ACETYLTRANSFERASE"/>
    <property type="match status" value="1"/>
</dbReference>
<protein>
    <submittedName>
        <fullName evidence="2">Spermidine N(1)-acetyltransferase</fullName>
    </submittedName>
</protein>
<dbReference type="Gene3D" id="3.40.630.30">
    <property type="match status" value="1"/>
</dbReference>
<gene>
    <name evidence="2" type="primary">speG</name>
    <name evidence="2" type="ORF">OCOJLMKI_1535</name>
</gene>
<dbReference type="RefSeq" id="WP_238243517.1">
    <property type="nucleotide sequence ID" value="NZ_BPQP01000021.1"/>
</dbReference>
<dbReference type="NCBIfam" id="NF011709">
    <property type="entry name" value="PRK15130.1"/>
    <property type="match status" value="1"/>
</dbReference>
<proteinExistence type="predicted"/>
<dbReference type="EMBL" id="BPQP01000021">
    <property type="protein sequence ID" value="GJD94333.1"/>
    <property type="molecule type" value="Genomic_DNA"/>
</dbReference>
<sequence>MTGARSVPPARTIAADGPVKLRPLEREDLLFVHQLNNNDSIMRYWFEEAYESFAELAQLYERNIHNQTERRFIIANAEGAPAGLVELVEINHLHRRCEFQIAIHPAFQGQGYAPRATRIAMDYAFSVLNIHKLYLHVDRDNARAVRIYERCGFEPEGILKDEFFVNGRYRDAVRMCLFQPAYLARRGGGDIAEPVLKT</sequence>
<dbReference type="CDD" id="cd04301">
    <property type="entry name" value="NAT_SF"/>
    <property type="match status" value="1"/>
</dbReference>
<evidence type="ECO:0000313" key="2">
    <source>
        <dbReference type="EMBL" id="GJD94333.1"/>
    </source>
</evidence>
<reference evidence="2" key="2">
    <citation type="submission" date="2021-08" db="EMBL/GenBank/DDBJ databases">
        <authorList>
            <person name="Tani A."/>
            <person name="Ola A."/>
            <person name="Ogura Y."/>
            <person name="Katsura K."/>
            <person name="Hayashi T."/>
        </authorList>
    </citation>
    <scope>NUCLEOTIDE SEQUENCE</scope>
    <source>
        <strain evidence="2">DSM 19015</strain>
    </source>
</reference>
<name>A0ABQ4RVX7_9HYPH</name>